<dbReference type="PRINTS" id="PR00344">
    <property type="entry name" value="BCTRLSENSOR"/>
</dbReference>
<evidence type="ECO:0000256" key="3">
    <source>
        <dbReference type="ARBA" id="ARBA00022553"/>
    </source>
</evidence>
<keyword evidence="7" id="KW-0067">ATP-binding</keyword>
<dbReference type="Pfam" id="PF02518">
    <property type="entry name" value="HATPase_c"/>
    <property type="match status" value="1"/>
</dbReference>
<dbReference type="AlphaFoldDB" id="A0A223KN36"/>
<proteinExistence type="predicted"/>
<evidence type="ECO:0000259" key="9">
    <source>
        <dbReference type="PROSITE" id="PS50109"/>
    </source>
</evidence>
<dbReference type="InterPro" id="IPR004358">
    <property type="entry name" value="Sig_transdc_His_kin-like_C"/>
</dbReference>
<accession>A0A223KN36</accession>
<dbReference type="Gene3D" id="1.10.287.130">
    <property type="match status" value="1"/>
</dbReference>
<dbReference type="InterPro" id="IPR036097">
    <property type="entry name" value="HisK_dim/P_sf"/>
</dbReference>
<dbReference type="InterPro" id="IPR035965">
    <property type="entry name" value="PAS-like_dom_sf"/>
</dbReference>
<dbReference type="EC" id="2.7.13.3" evidence="2"/>
<dbReference type="RefSeq" id="WP_066412066.1">
    <property type="nucleotide sequence ID" value="NZ_CP018866.1"/>
</dbReference>
<dbReference type="Proteomes" id="UP000215224">
    <property type="component" value="Chromosome"/>
</dbReference>
<dbReference type="SMART" id="SM00387">
    <property type="entry name" value="HATPase_c"/>
    <property type="match status" value="1"/>
</dbReference>
<dbReference type="SUPFAM" id="SSF55874">
    <property type="entry name" value="ATPase domain of HSP90 chaperone/DNA topoisomerase II/histidine kinase"/>
    <property type="match status" value="1"/>
</dbReference>
<dbReference type="Gene3D" id="3.30.565.10">
    <property type="entry name" value="Histidine kinase-like ATPase, C-terminal domain"/>
    <property type="match status" value="1"/>
</dbReference>
<dbReference type="KEGG" id="bcoh:BC6307_05315"/>
<evidence type="ECO:0000256" key="6">
    <source>
        <dbReference type="ARBA" id="ARBA00022777"/>
    </source>
</evidence>
<protein>
    <recommendedName>
        <fullName evidence="2">histidine kinase</fullName>
        <ecNumber evidence="2">2.7.13.3</ecNumber>
    </recommendedName>
</protein>
<dbReference type="GO" id="GO:0005524">
    <property type="term" value="F:ATP binding"/>
    <property type="evidence" value="ECO:0007669"/>
    <property type="project" value="UniProtKB-KW"/>
</dbReference>
<dbReference type="STRING" id="1314751.GCA_001591425_00668"/>
<organism evidence="10 11">
    <name type="scientific">Sutcliffiella cohnii</name>
    <dbReference type="NCBI Taxonomy" id="33932"/>
    <lineage>
        <taxon>Bacteria</taxon>
        <taxon>Bacillati</taxon>
        <taxon>Bacillota</taxon>
        <taxon>Bacilli</taxon>
        <taxon>Bacillales</taxon>
        <taxon>Bacillaceae</taxon>
        <taxon>Sutcliffiella</taxon>
    </lineage>
</organism>
<dbReference type="SMART" id="SM00388">
    <property type="entry name" value="HisKA"/>
    <property type="match status" value="1"/>
</dbReference>
<dbReference type="Pfam" id="PF00512">
    <property type="entry name" value="HisKA"/>
    <property type="match status" value="1"/>
</dbReference>
<keyword evidence="5" id="KW-0547">Nucleotide-binding</keyword>
<evidence type="ECO:0000256" key="4">
    <source>
        <dbReference type="ARBA" id="ARBA00022679"/>
    </source>
</evidence>
<dbReference type="PANTHER" id="PTHR43065:SF10">
    <property type="entry name" value="PEROXIDE STRESS-ACTIVATED HISTIDINE KINASE MAK3"/>
    <property type="match status" value="1"/>
</dbReference>
<dbReference type="SUPFAM" id="SSF55785">
    <property type="entry name" value="PYP-like sensor domain (PAS domain)"/>
    <property type="match status" value="1"/>
</dbReference>
<evidence type="ECO:0000256" key="8">
    <source>
        <dbReference type="ARBA" id="ARBA00023012"/>
    </source>
</evidence>
<evidence type="ECO:0000256" key="1">
    <source>
        <dbReference type="ARBA" id="ARBA00000085"/>
    </source>
</evidence>
<dbReference type="InterPro" id="IPR000014">
    <property type="entry name" value="PAS"/>
</dbReference>
<keyword evidence="3" id="KW-0597">Phosphoprotein</keyword>
<dbReference type="Gene3D" id="3.30.450.20">
    <property type="entry name" value="PAS domain"/>
    <property type="match status" value="1"/>
</dbReference>
<reference evidence="10 11" key="1">
    <citation type="submission" date="2016-12" db="EMBL/GenBank/DDBJ databases">
        <title>The whole genome sequencing and assembly of Bacillus cohnii DSM 6307T strain.</title>
        <authorList>
            <person name="Lee Y.-J."/>
            <person name="Yi H."/>
            <person name="Bahn Y.-S."/>
            <person name="Kim J.F."/>
            <person name="Lee D.-W."/>
        </authorList>
    </citation>
    <scope>NUCLEOTIDE SEQUENCE [LARGE SCALE GENOMIC DNA]</scope>
    <source>
        <strain evidence="10 11">DSM 6307</strain>
    </source>
</reference>
<evidence type="ECO:0000313" key="11">
    <source>
        <dbReference type="Proteomes" id="UP000215224"/>
    </source>
</evidence>
<evidence type="ECO:0000256" key="5">
    <source>
        <dbReference type="ARBA" id="ARBA00022741"/>
    </source>
</evidence>
<comment type="catalytic activity">
    <reaction evidence="1">
        <text>ATP + protein L-histidine = ADP + protein N-phospho-L-histidine.</text>
        <dbReference type="EC" id="2.7.13.3"/>
    </reaction>
</comment>
<dbReference type="InterPro" id="IPR036890">
    <property type="entry name" value="HATPase_C_sf"/>
</dbReference>
<evidence type="ECO:0000313" key="10">
    <source>
        <dbReference type="EMBL" id="AST90743.1"/>
    </source>
</evidence>
<dbReference type="PROSITE" id="PS50109">
    <property type="entry name" value="HIS_KIN"/>
    <property type="match status" value="1"/>
</dbReference>
<dbReference type="GO" id="GO:0000155">
    <property type="term" value="F:phosphorelay sensor kinase activity"/>
    <property type="evidence" value="ECO:0007669"/>
    <property type="project" value="InterPro"/>
</dbReference>
<sequence length="346" mass="39938">MGVYGIKNKIDMVQVLNNITEPCFFLNTDWEFEFINDAAEPFLKTIHSFKEKPKKELLGMSIWDVLPKYKGTREYKLIHNAFQEQEPKQVKMQAKYSKRWFEIKAFPNIYGTFVMFSDITEKEENEKNKQFYEKLNVIREMASGVAHEVRNPITTVKGFLQIMMERNEQNQYKEIYHLMVDEINRVNEIITEFLDIAKEKPSLIETCNINSIIETLHPLLETRANKEGKMVVLHLGEVSPLSIDKNEIRQLLLNLINNALDAMGTNKKVEVITYEEYGDVVLSIRDEGSGIPSTIQSYVEAPFFTTKEHGTGLGLPICYSIVKRNNGTISFLSGPEGTTFNIVFRK</sequence>
<keyword evidence="6" id="KW-0418">Kinase</keyword>
<gene>
    <name evidence="10" type="ORF">BC6307_05315</name>
</gene>
<keyword evidence="11" id="KW-1185">Reference proteome</keyword>
<dbReference type="CDD" id="cd00082">
    <property type="entry name" value="HisKA"/>
    <property type="match status" value="1"/>
</dbReference>
<dbReference type="SUPFAM" id="SSF47384">
    <property type="entry name" value="Homodimeric domain of signal transducing histidine kinase"/>
    <property type="match status" value="1"/>
</dbReference>
<dbReference type="InterPro" id="IPR003594">
    <property type="entry name" value="HATPase_dom"/>
</dbReference>
<dbReference type="EMBL" id="CP018866">
    <property type="protein sequence ID" value="AST90743.1"/>
    <property type="molecule type" value="Genomic_DNA"/>
</dbReference>
<dbReference type="CDD" id="cd00130">
    <property type="entry name" value="PAS"/>
    <property type="match status" value="1"/>
</dbReference>
<evidence type="ECO:0000256" key="2">
    <source>
        <dbReference type="ARBA" id="ARBA00012438"/>
    </source>
</evidence>
<dbReference type="PANTHER" id="PTHR43065">
    <property type="entry name" value="SENSOR HISTIDINE KINASE"/>
    <property type="match status" value="1"/>
</dbReference>
<dbReference type="InterPro" id="IPR003661">
    <property type="entry name" value="HisK_dim/P_dom"/>
</dbReference>
<dbReference type="InterPro" id="IPR005467">
    <property type="entry name" value="His_kinase_dom"/>
</dbReference>
<evidence type="ECO:0000256" key="7">
    <source>
        <dbReference type="ARBA" id="ARBA00022840"/>
    </source>
</evidence>
<name>A0A223KN36_9BACI</name>
<keyword evidence="8" id="KW-0902">Two-component regulatory system</keyword>
<feature type="domain" description="Histidine kinase" evidence="9">
    <location>
        <begin position="144"/>
        <end position="346"/>
    </location>
</feature>
<keyword evidence="4" id="KW-0808">Transferase</keyword>